<comment type="caution">
    <text evidence="2">The sequence shown here is derived from an EMBL/GenBank/DDBJ whole genome shotgun (WGS) entry which is preliminary data.</text>
</comment>
<gene>
    <name evidence="2" type="ORF">CGZ88_1213</name>
</gene>
<keyword evidence="1" id="KW-0472">Membrane</keyword>
<keyword evidence="1" id="KW-0812">Transmembrane</keyword>
<protein>
    <submittedName>
        <fullName evidence="2">Uncharacterized protein</fullName>
    </submittedName>
</protein>
<evidence type="ECO:0000313" key="3">
    <source>
        <dbReference type="Proteomes" id="UP000234935"/>
    </source>
</evidence>
<organism evidence="2 3">
    <name type="scientific">Bifidobacterium anseris</name>
    <dbReference type="NCBI Taxonomy" id="2020963"/>
    <lineage>
        <taxon>Bacteria</taxon>
        <taxon>Bacillati</taxon>
        <taxon>Actinomycetota</taxon>
        <taxon>Actinomycetes</taxon>
        <taxon>Bifidobacteriales</taxon>
        <taxon>Bifidobacteriaceae</taxon>
        <taxon>Bifidobacterium</taxon>
    </lineage>
</organism>
<reference evidence="2 3" key="1">
    <citation type="submission" date="2017-07" db="EMBL/GenBank/DDBJ databases">
        <title>Bifidobacterium novel species.</title>
        <authorList>
            <person name="Lugli G.A."/>
            <person name="Milani C."/>
            <person name="Duranti S."/>
            <person name="Mangifesta M."/>
        </authorList>
    </citation>
    <scope>NUCLEOTIDE SEQUENCE [LARGE SCALE GENOMIC DNA]</scope>
    <source>
        <strain evidence="3">Goo31D</strain>
    </source>
</reference>
<name>A0A2N5IXN8_9BIFI</name>
<dbReference type="Proteomes" id="UP000234935">
    <property type="component" value="Unassembled WGS sequence"/>
</dbReference>
<feature type="transmembrane region" description="Helical" evidence="1">
    <location>
        <begin position="56"/>
        <end position="76"/>
    </location>
</feature>
<feature type="transmembrane region" description="Helical" evidence="1">
    <location>
        <begin position="97"/>
        <end position="117"/>
    </location>
</feature>
<dbReference type="EMBL" id="NMYC01000005">
    <property type="protein sequence ID" value="PLS26728.1"/>
    <property type="molecule type" value="Genomic_DNA"/>
</dbReference>
<accession>A0A2N5IXN8</accession>
<evidence type="ECO:0000313" key="2">
    <source>
        <dbReference type="EMBL" id="PLS26728.1"/>
    </source>
</evidence>
<keyword evidence="1" id="KW-1133">Transmembrane helix</keyword>
<dbReference type="RefSeq" id="WP_101671395.1">
    <property type="nucleotide sequence ID" value="NZ_NMYC01000005.1"/>
</dbReference>
<dbReference type="AlphaFoldDB" id="A0A2N5IXN8"/>
<feature type="transmembrane region" description="Helical" evidence="1">
    <location>
        <begin position="123"/>
        <end position="148"/>
    </location>
</feature>
<feature type="transmembrane region" description="Helical" evidence="1">
    <location>
        <begin position="15"/>
        <end position="36"/>
    </location>
</feature>
<proteinExistence type="predicted"/>
<sequence>MKYSIYRLPMMKTSLFELACLYFGCFFFAGFLLYLQRLAENDDFLKDHMAPILGNQTKILLCFSVIVVMFHYQFVVNSKTEVRCRIMVGDLLWRIRIRYIAQCVVALACCFTCAVAIHAALRFQIIHCIQLTGALIAYILASSICIGIHRN</sequence>
<keyword evidence="3" id="KW-1185">Reference proteome</keyword>
<dbReference type="OrthoDB" id="2968667at2"/>
<evidence type="ECO:0000256" key="1">
    <source>
        <dbReference type="SAM" id="Phobius"/>
    </source>
</evidence>